<name>A0A3S4JVT6_CHRVL</name>
<proteinExistence type="predicted"/>
<reference evidence="2 3" key="1">
    <citation type="submission" date="2018-12" db="EMBL/GenBank/DDBJ databases">
        <authorList>
            <consortium name="Pathogen Informatics"/>
        </authorList>
    </citation>
    <scope>NUCLEOTIDE SEQUENCE [LARGE SCALE GENOMIC DNA]</scope>
    <source>
        <strain evidence="2 3">NCTC9695</strain>
    </source>
</reference>
<evidence type="ECO:0000313" key="2">
    <source>
        <dbReference type="EMBL" id="VEB41911.1"/>
    </source>
</evidence>
<dbReference type="GO" id="GO:0005524">
    <property type="term" value="F:ATP binding"/>
    <property type="evidence" value="ECO:0007669"/>
    <property type="project" value="InterPro"/>
</dbReference>
<feature type="region of interest" description="Disordered" evidence="1">
    <location>
        <begin position="38"/>
        <end position="60"/>
    </location>
</feature>
<dbReference type="Pfam" id="PF02092">
    <property type="entry name" value="tRNA_synt_2f"/>
    <property type="match status" value="1"/>
</dbReference>
<dbReference type="InterPro" id="IPR015944">
    <property type="entry name" value="Gly-tRNA-synth_bsu"/>
</dbReference>
<dbReference type="Proteomes" id="UP000275777">
    <property type="component" value="Chromosome"/>
</dbReference>
<dbReference type="GO" id="GO:0004820">
    <property type="term" value="F:glycine-tRNA ligase activity"/>
    <property type="evidence" value="ECO:0007669"/>
    <property type="project" value="UniProtKB-EC"/>
</dbReference>
<evidence type="ECO:0000256" key="1">
    <source>
        <dbReference type="SAM" id="MobiDB-lite"/>
    </source>
</evidence>
<sequence length="60" mass="6430">MQFVRPVHGLIMLHGDKVIAGEVLGLNSGNATRGHRFLSQARSSSPMPTPTPASCMSRAR</sequence>
<dbReference type="GO" id="GO:0006426">
    <property type="term" value="P:glycyl-tRNA aminoacylation"/>
    <property type="evidence" value="ECO:0007669"/>
    <property type="project" value="InterPro"/>
</dbReference>
<dbReference type="EC" id="6.1.1.14" evidence="2"/>
<protein>
    <submittedName>
        <fullName evidence="2">Glycine--tRNA ligase beta subunit</fullName>
        <ecNumber evidence="2">6.1.1.14</ecNumber>
    </submittedName>
</protein>
<dbReference type="EMBL" id="LR134182">
    <property type="protein sequence ID" value="VEB41911.1"/>
    <property type="molecule type" value="Genomic_DNA"/>
</dbReference>
<keyword evidence="2" id="KW-0436">Ligase</keyword>
<gene>
    <name evidence="2" type="primary">glyS_2</name>
    <name evidence="2" type="ORF">NCTC9695_02353</name>
</gene>
<dbReference type="GO" id="GO:0005737">
    <property type="term" value="C:cytoplasm"/>
    <property type="evidence" value="ECO:0007669"/>
    <property type="project" value="InterPro"/>
</dbReference>
<dbReference type="AlphaFoldDB" id="A0A3S4JVT6"/>
<accession>A0A3S4JVT6</accession>
<evidence type="ECO:0000313" key="3">
    <source>
        <dbReference type="Proteomes" id="UP000275777"/>
    </source>
</evidence>
<organism evidence="2 3">
    <name type="scientific">Chromobacterium violaceum</name>
    <dbReference type="NCBI Taxonomy" id="536"/>
    <lineage>
        <taxon>Bacteria</taxon>
        <taxon>Pseudomonadati</taxon>
        <taxon>Pseudomonadota</taxon>
        <taxon>Betaproteobacteria</taxon>
        <taxon>Neisseriales</taxon>
        <taxon>Chromobacteriaceae</taxon>
        <taxon>Chromobacterium</taxon>
    </lineage>
</organism>